<organism evidence="1 2">
    <name type="scientific">Candidatus Berkelbacteria bacterium CG1_02_42_45</name>
    <dbReference type="NCBI Taxonomy" id="1805036"/>
    <lineage>
        <taxon>Bacteria</taxon>
        <taxon>Candidatus Berkelbacteria</taxon>
    </lineage>
</organism>
<comment type="caution">
    <text evidence="1">The sequence shown here is derived from an EMBL/GenBank/DDBJ whole genome shotgun (WGS) entry which is preliminary data.</text>
</comment>
<name>A0A1J4RUS2_9BACT</name>
<evidence type="ECO:0000313" key="1">
    <source>
        <dbReference type="EMBL" id="OIN90154.1"/>
    </source>
</evidence>
<protein>
    <submittedName>
        <fullName evidence="1">Uncharacterized protein</fullName>
    </submittedName>
</protein>
<reference evidence="1 2" key="1">
    <citation type="journal article" date="2016" name="Environ. Microbiol.">
        <title>Genomic resolution of a cold subsurface aquifer community provides metabolic insights for novel microbes adapted to high CO concentrations.</title>
        <authorList>
            <person name="Probst A.J."/>
            <person name="Castelle C.J."/>
            <person name="Singh A."/>
            <person name="Brown C.T."/>
            <person name="Anantharaman K."/>
            <person name="Sharon I."/>
            <person name="Hug L.A."/>
            <person name="Burstein D."/>
            <person name="Emerson J.B."/>
            <person name="Thomas B.C."/>
            <person name="Banfield J.F."/>
        </authorList>
    </citation>
    <scope>NUCLEOTIDE SEQUENCE [LARGE SCALE GENOMIC DNA]</scope>
    <source>
        <strain evidence="1">CG1_02_42_45</strain>
    </source>
</reference>
<dbReference type="EMBL" id="MNUJ01000008">
    <property type="protein sequence ID" value="OIN90154.1"/>
    <property type="molecule type" value="Genomic_DNA"/>
</dbReference>
<accession>A0A1J4RUS2</accession>
<gene>
    <name evidence="1" type="ORF">AUJ40_00430</name>
</gene>
<evidence type="ECO:0000313" key="2">
    <source>
        <dbReference type="Proteomes" id="UP000182753"/>
    </source>
</evidence>
<dbReference type="AlphaFoldDB" id="A0A1J4RUS2"/>
<proteinExistence type="predicted"/>
<dbReference type="Proteomes" id="UP000182753">
    <property type="component" value="Unassembled WGS sequence"/>
</dbReference>
<sequence>MLSFDIGIAKIGRQISAEPAPPIITDADTFASESSRLGDDDTIPGQPRRTGLPTLLLKEDFFVFTLKIC</sequence>